<comment type="caution">
    <text evidence="3">The sequence shown here is derived from an EMBL/GenBank/DDBJ whole genome shotgun (WGS) entry which is preliminary data.</text>
</comment>
<keyword evidence="1" id="KW-0812">Transmembrane</keyword>
<organism evidence="3 6">
    <name type="scientific">Streptomyces acidiscabies</name>
    <dbReference type="NCBI Taxonomy" id="42234"/>
    <lineage>
        <taxon>Bacteria</taxon>
        <taxon>Bacillati</taxon>
        <taxon>Actinomycetota</taxon>
        <taxon>Actinomycetes</taxon>
        <taxon>Kitasatosporales</taxon>
        <taxon>Streptomycetaceae</taxon>
        <taxon>Streptomyces</taxon>
    </lineage>
</organism>
<dbReference type="EMBL" id="JARAWP010000002">
    <property type="protein sequence ID" value="MDX3017222.1"/>
    <property type="molecule type" value="Genomic_DNA"/>
</dbReference>
<feature type="transmembrane region" description="Helical" evidence="1">
    <location>
        <begin position="104"/>
        <end position="124"/>
    </location>
</feature>
<dbReference type="GeneID" id="69810154"/>
<reference evidence="3 5" key="1">
    <citation type="journal article" date="2023" name="Microb. Genom.">
        <title>Mesoterricola silvestris gen. nov., sp. nov., Mesoterricola sediminis sp. nov., Geothrix oryzae sp. nov., Geothrix edaphica sp. nov., Geothrix rubra sp. nov., and Geothrix limicola sp. nov., six novel members of Acidobacteriota isolated from soils.</title>
        <authorList>
            <person name="Weisberg A.J."/>
            <person name="Pearce E."/>
            <person name="Kramer C.G."/>
            <person name="Chang J.H."/>
            <person name="Clarke C.R."/>
        </authorList>
    </citation>
    <scope>NUCLEOTIDE SEQUENCE</scope>
    <source>
        <strain evidence="4 5">NB05-1H</strain>
        <strain evidence="3">NRRL_B-16521</strain>
    </source>
</reference>
<feature type="transmembrane region" description="Helical" evidence="1">
    <location>
        <begin position="144"/>
        <end position="163"/>
    </location>
</feature>
<feature type="transmembrane region" description="Helical" evidence="1">
    <location>
        <begin position="175"/>
        <end position="198"/>
    </location>
</feature>
<dbReference type="Pfam" id="PF14219">
    <property type="entry name" value="DUF4328"/>
    <property type="match status" value="1"/>
</dbReference>
<keyword evidence="1" id="KW-1133">Transmembrane helix</keyword>
<feature type="domain" description="DUF4328" evidence="2">
    <location>
        <begin position="52"/>
        <end position="202"/>
    </location>
</feature>
<dbReference type="EMBL" id="JARAWC010000025">
    <property type="protein sequence ID" value="MDX2963870.1"/>
    <property type="molecule type" value="Genomic_DNA"/>
</dbReference>
<sequence length="217" mass="23850">MSVAWLRSPVWLGRATAVLLGAVVVARVFSVWVGSVRYGAYGDLADGIDNVEAAVDADRLQDLAAMIQAPPFMAVIVVYLCWFWRVRVNAEVFEPGGHAKTRGWTVGGWFMPVLNLWFPRRVMVDVWKASAPLGRTVSHGLVDAWWVAWVLSIYSSWAMGVKYRRAETAAELREFAGVTMVTDAMGALAGVLAILVVLRVTRMQNEKAMARAALPVG</sequence>
<evidence type="ECO:0000313" key="5">
    <source>
        <dbReference type="Proteomes" id="UP001272987"/>
    </source>
</evidence>
<accession>A0AAP6BFM6</accession>
<keyword evidence="5" id="KW-1185">Reference proteome</keyword>
<dbReference type="AlphaFoldDB" id="A0AAP6BFM6"/>
<dbReference type="RefSeq" id="WP_078480537.1">
    <property type="nucleotide sequence ID" value="NZ_BCMK01000006.1"/>
</dbReference>
<protein>
    <submittedName>
        <fullName evidence="3">DUF4328 domain-containing protein</fullName>
    </submittedName>
</protein>
<gene>
    <name evidence="3" type="ORF">PV399_29710</name>
    <name evidence="4" type="ORF">PV666_04915</name>
</gene>
<evidence type="ECO:0000313" key="4">
    <source>
        <dbReference type="EMBL" id="MDX3017222.1"/>
    </source>
</evidence>
<evidence type="ECO:0000259" key="2">
    <source>
        <dbReference type="Pfam" id="PF14219"/>
    </source>
</evidence>
<dbReference type="Proteomes" id="UP001282288">
    <property type="component" value="Unassembled WGS sequence"/>
</dbReference>
<name>A0AAP6BFM6_9ACTN</name>
<proteinExistence type="predicted"/>
<dbReference type="InterPro" id="IPR025565">
    <property type="entry name" value="DUF4328"/>
</dbReference>
<keyword evidence="1" id="KW-0472">Membrane</keyword>
<feature type="transmembrane region" description="Helical" evidence="1">
    <location>
        <begin position="12"/>
        <end position="33"/>
    </location>
</feature>
<dbReference type="Proteomes" id="UP001272987">
    <property type="component" value="Unassembled WGS sequence"/>
</dbReference>
<evidence type="ECO:0000256" key="1">
    <source>
        <dbReference type="SAM" id="Phobius"/>
    </source>
</evidence>
<feature type="transmembrane region" description="Helical" evidence="1">
    <location>
        <begin position="63"/>
        <end position="84"/>
    </location>
</feature>
<evidence type="ECO:0000313" key="3">
    <source>
        <dbReference type="EMBL" id="MDX2963870.1"/>
    </source>
</evidence>
<evidence type="ECO:0000313" key="6">
    <source>
        <dbReference type="Proteomes" id="UP001282288"/>
    </source>
</evidence>